<reference evidence="2" key="1">
    <citation type="submission" date="2021-02" db="EMBL/GenBank/DDBJ databases">
        <authorList>
            <person name="Vanwijnsberghe S."/>
        </authorList>
    </citation>
    <scope>NUCLEOTIDE SEQUENCE</scope>
    <source>
        <strain evidence="2">R-70211</strain>
    </source>
</reference>
<dbReference type="Proteomes" id="UP000675121">
    <property type="component" value="Unassembled WGS sequence"/>
</dbReference>
<protein>
    <submittedName>
        <fullName evidence="2">Uncharacterized protein</fullName>
    </submittedName>
</protein>
<accession>A0A9N8N6S6</accession>
<comment type="caution">
    <text evidence="2">The sequence shown here is derived from an EMBL/GenBank/DDBJ whole genome shotgun (WGS) entry which is preliminary data.</text>
</comment>
<feature type="compositionally biased region" description="Low complexity" evidence="1">
    <location>
        <begin position="282"/>
        <end position="303"/>
    </location>
</feature>
<dbReference type="EMBL" id="CAJNAS010000029">
    <property type="protein sequence ID" value="CAE6958727.1"/>
    <property type="molecule type" value="Genomic_DNA"/>
</dbReference>
<name>A0A9N8N6S6_9BURK</name>
<organism evidence="2 3">
    <name type="scientific">Paraburkholderia domus</name>
    <dbReference type="NCBI Taxonomy" id="2793075"/>
    <lineage>
        <taxon>Bacteria</taxon>
        <taxon>Pseudomonadati</taxon>
        <taxon>Pseudomonadota</taxon>
        <taxon>Betaproteobacteria</taxon>
        <taxon>Burkholderiales</taxon>
        <taxon>Burkholderiaceae</taxon>
        <taxon>Paraburkholderia</taxon>
    </lineage>
</organism>
<feature type="region of interest" description="Disordered" evidence="1">
    <location>
        <begin position="275"/>
        <end position="304"/>
    </location>
</feature>
<dbReference type="RefSeq" id="WP_201138573.1">
    <property type="nucleotide sequence ID" value="NZ_CAJNAS010000029.1"/>
</dbReference>
<feature type="compositionally biased region" description="Low complexity" evidence="1">
    <location>
        <begin position="78"/>
        <end position="90"/>
    </location>
</feature>
<proteinExistence type="predicted"/>
<evidence type="ECO:0000313" key="3">
    <source>
        <dbReference type="Proteomes" id="UP000675121"/>
    </source>
</evidence>
<evidence type="ECO:0000256" key="1">
    <source>
        <dbReference type="SAM" id="MobiDB-lite"/>
    </source>
</evidence>
<evidence type="ECO:0000313" key="2">
    <source>
        <dbReference type="EMBL" id="CAE6958727.1"/>
    </source>
</evidence>
<feature type="compositionally biased region" description="Basic and acidic residues" evidence="1">
    <location>
        <begin position="65"/>
        <end position="76"/>
    </location>
</feature>
<keyword evidence="3" id="KW-1185">Reference proteome</keyword>
<feature type="region of interest" description="Disordered" evidence="1">
    <location>
        <begin position="1"/>
        <end position="94"/>
    </location>
</feature>
<feature type="compositionally biased region" description="Polar residues" evidence="1">
    <location>
        <begin position="16"/>
        <end position="32"/>
    </location>
</feature>
<gene>
    <name evidence="2" type="ORF">R70211_06778</name>
</gene>
<dbReference type="AlphaFoldDB" id="A0A9N8N6S6"/>
<sequence length="368" mass="39360">MGIPRQLQARLDQYDAQKQQSAGAGTPTSTDSPADAGAMPTGADAGNNGSTGDTGPTDGVQPDASHADDSVEHEATGADSSASPDTAASDLGWRRTEGRYKAQVKRLEDRISELSEHARGTAVIADLLQQTRAELAELRAGKVAPKAGEQTDAAPTELTDEEREMFGEFLPVAEKIIARTSAPLRAKIDDLERQTGAVGQRAMQTDEQVFVNRVRGKVPAFDSIINDPQWVDYTKSRVPLTSMTLLDALQDAHNARDLDRVTDILNAFASTRVRDPAAAGKPQTPTSAAASTATAGVTQTTPSNATGLAQFATPERTAANPAGKPTPKFRQSDYQARMNDLRAKRITTTEFEQFDKQFQEARRAGLVA</sequence>